<gene>
    <name evidence="11" type="primary">nhaC_2</name>
    <name evidence="11" type="ORF">SAMEA4384403_00596</name>
</gene>
<evidence type="ECO:0000259" key="10">
    <source>
        <dbReference type="Pfam" id="PF03553"/>
    </source>
</evidence>
<evidence type="ECO:0000256" key="8">
    <source>
        <dbReference type="ARBA" id="ARBA00038435"/>
    </source>
</evidence>
<keyword evidence="12" id="KW-1185">Reference proteome</keyword>
<feature type="transmembrane region" description="Helical" evidence="9">
    <location>
        <begin position="139"/>
        <end position="165"/>
    </location>
</feature>
<dbReference type="AlphaFoldDB" id="A0A239YNF4"/>
<comment type="similarity">
    <text evidence="8">Belongs to the NhaC Na(+)/H(+) (TC 2.A.35) antiporter family.</text>
</comment>
<name>A0A239YNF4_9STAP</name>
<evidence type="ECO:0000256" key="4">
    <source>
        <dbReference type="ARBA" id="ARBA00022475"/>
    </source>
</evidence>
<accession>A0A239YNF4</accession>
<dbReference type="NCBIfam" id="TIGR00931">
    <property type="entry name" value="antiport_nhaC"/>
    <property type="match status" value="1"/>
</dbReference>
<keyword evidence="3" id="KW-0050">Antiport</keyword>
<feature type="transmembrane region" description="Helical" evidence="9">
    <location>
        <begin position="401"/>
        <end position="423"/>
    </location>
</feature>
<feature type="transmembrane region" description="Helical" evidence="9">
    <location>
        <begin position="106"/>
        <end position="127"/>
    </location>
</feature>
<comment type="subcellular location">
    <subcellularLocation>
        <location evidence="1">Cell membrane</location>
        <topology evidence="1">Multi-pass membrane protein</topology>
    </subcellularLocation>
</comment>
<feature type="transmembrane region" description="Helical" evidence="9">
    <location>
        <begin position="194"/>
        <end position="213"/>
    </location>
</feature>
<proteinExistence type="inferred from homology"/>
<feature type="transmembrane region" description="Helical" evidence="9">
    <location>
        <begin position="12"/>
        <end position="33"/>
    </location>
</feature>
<keyword evidence="7 9" id="KW-0472">Membrane</keyword>
<feature type="transmembrane region" description="Helical" evidence="9">
    <location>
        <begin position="69"/>
        <end position="100"/>
    </location>
</feature>
<dbReference type="InterPro" id="IPR018461">
    <property type="entry name" value="Na/H_Antiport_NhaC-like_C"/>
</dbReference>
<dbReference type="PANTHER" id="PTHR33451">
    <property type="entry name" value="MALATE-2H(+)/NA(+)-LACTATE ANTIPORTER"/>
    <property type="match status" value="1"/>
</dbReference>
<dbReference type="RefSeq" id="WP_095086521.1">
    <property type="nucleotide sequence ID" value="NZ_BMDM01000003.1"/>
</dbReference>
<feature type="transmembrane region" description="Helical" evidence="9">
    <location>
        <begin position="435"/>
        <end position="455"/>
    </location>
</feature>
<reference evidence="11 12" key="1">
    <citation type="submission" date="2017-06" db="EMBL/GenBank/DDBJ databases">
        <authorList>
            <consortium name="Pathogen Informatics"/>
        </authorList>
    </citation>
    <scope>NUCLEOTIDE SEQUENCE [LARGE SCALE GENOMIC DNA]</scope>
    <source>
        <strain evidence="11 12">NCTC13839</strain>
    </source>
</reference>
<keyword evidence="4" id="KW-1003">Cell membrane</keyword>
<evidence type="ECO:0000313" key="12">
    <source>
        <dbReference type="Proteomes" id="UP000242084"/>
    </source>
</evidence>
<evidence type="ECO:0000256" key="6">
    <source>
        <dbReference type="ARBA" id="ARBA00022989"/>
    </source>
</evidence>
<dbReference type="OrthoDB" id="9762978at2"/>
<feature type="domain" description="Na+/H+ antiporter NhaC-like C-terminal" evidence="10">
    <location>
        <begin position="162"/>
        <end position="454"/>
    </location>
</feature>
<dbReference type="InterPro" id="IPR052180">
    <property type="entry name" value="NhaC_Na-H+_Antiporter"/>
</dbReference>
<sequence>MVKDMTTKKISFFWAVIPFLFMIVSMLYTVVILESAPHIPLMIGTAIAAIVAYYHGYTWKEIEDMMYKGIRLALPAIVIIILVGLIIGAWIGGGIVATMIYYGLKLITPSLFLVTMVIICAIVSLAIGSSWSTMATVGVAGMGIGLSMDIPAGMIAGAIISGAYFGDKMSPLSDTTNLAAGLTGTNLFEHIKHMFYTTVPAITISLIVFFILGKQFTVEGINKGKIEAINNEMLDKFLISPWLLIVPLIVIILVALKVPAIPALVVGIVLGTLSQIFIQGGSIHDSVQALQTGYVLESKNELVKELFNRGGLESMFYTISMTIVAMTFGGILENSGMLKAIITQILKVAKGTGGLIASVIISCIGTNASCSEQYISIVVPSRMYIHTFIDKRLHPKNLSRALEDGGTVTSVFFLWNTCGVFIAQTLNVNVMEYGIYAVFNYTVPIISVIFGYIGYKIITINEEEYKQFKDAEAL</sequence>
<evidence type="ECO:0000256" key="5">
    <source>
        <dbReference type="ARBA" id="ARBA00022692"/>
    </source>
</evidence>
<evidence type="ECO:0000313" key="11">
    <source>
        <dbReference type="EMBL" id="SNV59916.1"/>
    </source>
</evidence>
<dbReference type="EMBL" id="LT906462">
    <property type="protein sequence ID" value="SNV59916.1"/>
    <property type="molecule type" value="Genomic_DNA"/>
</dbReference>
<evidence type="ECO:0000256" key="9">
    <source>
        <dbReference type="SAM" id="Phobius"/>
    </source>
</evidence>
<feature type="transmembrane region" description="Helical" evidence="9">
    <location>
        <begin position="234"/>
        <end position="256"/>
    </location>
</feature>
<keyword evidence="2" id="KW-0813">Transport</keyword>
<keyword evidence="5 9" id="KW-0812">Transmembrane</keyword>
<organism evidence="11 12">
    <name type="scientific">Mammaliicoccus stepanovicii</name>
    <dbReference type="NCBI Taxonomy" id="643214"/>
    <lineage>
        <taxon>Bacteria</taxon>
        <taxon>Bacillati</taxon>
        <taxon>Bacillota</taxon>
        <taxon>Bacilli</taxon>
        <taxon>Bacillales</taxon>
        <taxon>Staphylococcaceae</taxon>
        <taxon>Mammaliicoccus</taxon>
    </lineage>
</organism>
<dbReference type="Proteomes" id="UP000242084">
    <property type="component" value="Chromosome 1"/>
</dbReference>
<protein>
    <submittedName>
        <fullName evidence="11">Na+ H+ antiporter</fullName>
    </submittedName>
</protein>
<feature type="transmembrane region" description="Helical" evidence="9">
    <location>
        <begin position="314"/>
        <end position="332"/>
    </location>
</feature>
<evidence type="ECO:0000256" key="3">
    <source>
        <dbReference type="ARBA" id="ARBA00022449"/>
    </source>
</evidence>
<evidence type="ECO:0000256" key="2">
    <source>
        <dbReference type="ARBA" id="ARBA00022448"/>
    </source>
</evidence>
<evidence type="ECO:0000256" key="1">
    <source>
        <dbReference type="ARBA" id="ARBA00004651"/>
    </source>
</evidence>
<dbReference type="KEGG" id="sste:SAMEA4384403_0596"/>
<evidence type="ECO:0000256" key="7">
    <source>
        <dbReference type="ARBA" id="ARBA00023136"/>
    </source>
</evidence>
<dbReference type="InterPro" id="IPR004770">
    <property type="entry name" value="Na/H_antiport_NhaC"/>
</dbReference>
<feature type="transmembrane region" description="Helical" evidence="9">
    <location>
        <begin position="39"/>
        <end position="57"/>
    </location>
</feature>
<dbReference type="Pfam" id="PF03553">
    <property type="entry name" value="Na_H_antiporter"/>
    <property type="match status" value="1"/>
</dbReference>
<dbReference type="GO" id="GO:0015297">
    <property type="term" value="F:antiporter activity"/>
    <property type="evidence" value="ECO:0007669"/>
    <property type="project" value="UniProtKB-KW"/>
</dbReference>
<dbReference type="GO" id="GO:0005886">
    <property type="term" value="C:plasma membrane"/>
    <property type="evidence" value="ECO:0007669"/>
    <property type="project" value="UniProtKB-SubCell"/>
</dbReference>
<dbReference type="PANTHER" id="PTHR33451:SF3">
    <property type="entry name" value="MALATE-2H(+)_NA(+)-LACTATE ANTIPORTER"/>
    <property type="match status" value="1"/>
</dbReference>
<keyword evidence="6 9" id="KW-1133">Transmembrane helix</keyword>